<evidence type="ECO:0000256" key="15">
    <source>
        <dbReference type="ARBA" id="ARBA00049349"/>
    </source>
</evidence>
<dbReference type="Proteomes" id="UP000694865">
    <property type="component" value="Unplaced"/>
</dbReference>
<dbReference type="Gene3D" id="2.30.30.140">
    <property type="match status" value="1"/>
</dbReference>
<feature type="compositionally biased region" description="Basic residues" evidence="16">
    <location>
        <begin position="619"/>
        <end position="632"/>
    </location>
</feature>
<keyword evidence="11" id="KW-0408">Iron</keyword>
<evidence type="ECO:0000256" key="8">
    <source>
        <dbReference type="ARBA" id="ARBA00022853"/>
    </source>
</evidence>
<dbReference type="SUPFAM" id="SSF51197">
    <property type="entry name" value="Clavaminate synthase-like"/>
    <property type="match status" value="1"/>
</dbReference>
<keyword evidence="9" id="KW-0223">Dioxygenase</keyword>
<dbReference type="Pfam" id="PF13831">
    <property type="entry name" value="PHD_2"/>
    <property type="match status" value="1"/>
</dbReference>
<evidence type="ECO:0000259" key="18">
    <source>
        <dbReference type="PROSITE" id="PS51184"/>
    </source>
</evidence>
<dbReference type="InterPro" id="IPR011011">
    <property type="entry name" value="Znf_FYVE_PHD"/>
</dbReference>
<feature type="domain" description="JmjC" evidence="18">
    <location>
        <begin position="93"/>
        <end position="259"/>
    </location>
</feature>
<proteinExistence type="inferred from homology"/>
<evidence type="ECO:0000256" key="4">
    <source>
        <dbReference type="ARBA" id="ARBA00022723"/>
    </source>
</evidence>
<feature type="region of interest" description="Disordered" evidence="16">
    <location>
        <begin position="310"/>
        <end position="366"/>
    </location>
</feature>
<reference evidence="21" key="1">
    <citation type="submission" date="2025-08" db="UniProtKB">
        <authorList>
            <consortium name="RefSeq"/>
        </authorList>
    </citation>
    <scope>IDENTIFICATION</scope>
    <source>
        <tissue evidence="21">Testes</tissue>
    </source>
</reference>
<evidence type="ECO:0000313" key="21">
    <source>
        <dbReference type="RefSeq" id="XP_006813368.1"/>
    </source>
</evidence>
<organism evidence="20 21">
    <name type="scientific">Saccoglossus kowalevskii</name>
    <name type="common">Acorn worm</name>
    <dbReference type="NCBI Taxonomy" id="10224"/>
    <lineage>
        <taxon>Eukaryota</taxon>
        <taxon>Metazoa</taxon>
        <taxon>Hemichordata</taxon>
        <taxon>Enteropneusta</taxon>
        <taxon>Harrimaniidae</taxon>
        <taxon>Saccoglossus</taxon>
    </lineage>
</organism>
<dbReference type="Gene3D" id="3.10.330.70">
    <property type="match status" value="1"/>
</dbReference>
<comment type="catalytic activity">
    <reaction evidence="15">
        <text>N(6),N(6),N(6)-trimethyl-L-lysyl(9)-[histone H3] + 2 2-oxoglutarate + 2 O2 = N(6)-methyl-L-lysyl(9)-[histone H3] + 2 formaldehyde + 2 succinate + 2 CO2</text>
        <dbReference type="Rhea" id="RHEA:60200"/>
        <dbReference type="Rhea" id="RHEA-COMP:15538"/>
        <dbReference type="Rhea" id="RHEA-COMP:15542"/>
        <dbReference type="ChEBI" id="CHEBI:15379"/>
        <dbReference type="ChEBI" id="CHEBI:16526"/>
        <dbReference type="ChEBI" id="CHEBI:16810"/>
        <dbReference type="ChEBI" id="CHEBI:16842"/>
        <dbReference type="ChEBI" id="CHEBI:30031"/>
        <dbReference type="ChEBI" id="CHEBI:61929"/>
        <dbReference type="ChEBI" id="CHEBI:61961"/>
        <dbReference type="EC" id="1.14.11.66"/>
    </reaction>
</comment>
<dbReference type="CDD" id="cd15675">
    <property type="entry name" value="ePHD_JMJD2"/>
    <property type="match status" value="1"/>
</dbReference>
<evidence type="ECO:0000256" key="6">
    <source>
        <dbReference type="ARBA" id="ARBA00022771"/>
    </source>
</evidence>
<dbReference type="InterPro" id="IPR003349">
    <property type="entry name" value="JmjN"/>
</dbReference>
<evidence type="ECO:0000256" key="13">
    <source>
        <dbReference type="ARBA" id="ARBA00023163"/>
    </source>
</evidence>
<evidence type="ECO:0000256" key="11">
    <source>
        <dbReference type="ARBA" id="ARBA00023004"/>
    </source>
</evidence>
<dbReference type="PROSITE" id="PS51805">
    <property type="entry name" value="EPHD"/>
    <property type="match status" value="1"/>
</dbReference>
<evidence type="ECO:0000313" key="20">
    <source>
        <dbReference type="Proteomes" id="UP000694865"/>
    </source>
</evidence>
<keyword evidence="6" id="KW-0863">Zinc-finger</keyword>
<keyword evidence="13" id="KW-0804">Transcription</keyword>
<dbReference type="InterPro" id="IPR034732">
    <property type="entry name" value="EPHD"/>
</dbReference>
<keyword evidence="14" id="KW-0539">Nucleus</keyword>
<evidence type="ECO:0000259" key="17">
    <source>
        <dbReference type="PROSITE" id="PS51183"/>
    </source>
</evidence>
<dbReference type="Pfam" id="PF13832">
    <property type="entry name" value="zf-HC5HC2H_2"/>
    <property type="match status" value="1"/>
</dbReference>
<evidence type="ECO:0000256" key="12">
    <source>
        <dbReference type="ARBA" id="ARBA00023015"/>
    </source>
</evidence>
<dbReference type="SMART" id="SM00545">
    <property type="entry name" value="JmjN"/>
    <property type="match status" value="1"/>
</dbReference>
<evidence type="ECO:0000256" key="1">
    <source>
        <dbReference type="ARBA" id="ARBA00004123"/>
    </source>
</evidence>
<keyword evidence="8" id="KW-0156">Chromatin regulator</keyword>
<dbReference type="SUPFAM" id="SSF63748">
    <property type="entry name" value="Tudor/PWWP/MBT"/>
    <property type="match status" value="2"/>
</dbReference>
<dbReference type="InterPro" id="IPR013083">
    <property type="entry name" value="Znf_RING/FYVE/PHD"/>
</dbReference>
<evidence type="ECO:0000256" key="10">
    <source>
        <dbReference type="ARBA" id="ARBA00023002"/>
    </source>
</evidence>
<protein>
    <recommendedName>
        <fullName evidence="3">[histone H3]-trimethyl-L-lysine(9) demethylase</fullName>
        <ecNumber evidence="3">1.14.11.66</ecNumber>
    </recommendedName>
</protein>
<keyword evidence="7" id="KW-0862">Zinc</keyword>
<dbReference type="InterPro" id="IPR002999">
    <property type="entry name" value="Tudor"/>
</dbReference>
<evidence type="ECO:0000256" key="9">
    <source>
        <dbReference type="ARBA" id="ARBA00022964"/>
    </source>
</evidence>
<keyword evidence="20" id="KW-1185">Reference proteome</keyword>
<dbReference type="SMART" id="SM00249">
    <property type="entry name" value="PHD"/>
    <property type="match status" value="2"/>
</dbReference>
<evidence type="ECO:0000256" key="14">
    <source>
        <dbReference type="ARBA" id="ARBA00023242"/>
    </source>
</evidence>
<gene>
    <name evidence="21" type="primary">Jmjd2c</name>
</gene>
<keyword evidence="10" id="KW-0560">Oxidoreductase</keyword>
<dbReference type="Pfam" id="PF02375">
    <property type="entry name" value="JmjN"/>
    <property type="match status" value="1"/>
</dbReference>
<feature type="region of interest" description="Disordered" evidence="16">
    <location>
        <begin position="543"/>
        <end position="660"/>
    </location>
</feature>
<dbReference type="PROSITE" id="PS51184">
    <property type="entry name" value="JMJC"/>
    <property type="match status" value="1"/>
</dbReference>
<dbReference type="InterPro" id="IPR040477">
    <property type="entry name" value="KDM4-like_Tudor"/>
</dbReference>
<dbReference type="InterPro" id="IPR001965">
    <property type="entry name" value="Znf_PHD"/>
</dbReference>
<dbReference type="SMART" id="SM00333">
    <property type="entry name" value="TUDOR"/>
    <property type="match status" value="2"/>
</dbReference>
<name>A0ABM0M027_SACKO</name>
<feature type="compositionally biased region" description="Basic and acidic residues" evidence="16">
    <location>
        <begin position="608"/>
        <end position="618"/>
    </location>
</feature>
<accession>A0ABM0M027</accession>
<dbReference type="SMART" id="SM00558">
    <property type="entry name" value="JmjC"/>
    <property type="match status" value="1"/>
</dbReference>
<evidence type="ECO:0000256" key="2">
    <source>
        <dbReference type="ARBA" id="ARBA00009711"/>
    </source>
</evidence>
<dbReference type="EC" id="1.14.11.66" evidence="3"/>
<feature type="compositionally biased region" description="Basic residues" evidence="16">
    <location>
        <begin position="341"/>
        <end position="361"/>
    </location>
</feature>
<feature type="compositionally biased region" description="Basic residues" evidence="16">
    <location>
        <begin position="462"/>
        <end position="471"/>
    </location>
</feature>
<dbReference type="GeneID" id="100329036"/>
<dbReference type="Pfam" id="PF02373">
    <property type="entry name" value="JmjC"/>
    <property type="match status" value="1"/>
</dbReference>
<dbReference type="Gene3D" id="3.30.40.10">
    <property type="entry name" value="Zinc/RING finger domain, C3HC4 (zinc finger)"/>
    <property type="match status" value="1"/>
</dbReference>
<comment type="similarity">
    <text evidence="2">Belongs to the JHDM3 histone demethylase family.</text>
</comment>
<dbReference type="CDD" id="cd20392">
    <property type="entry name" value="Tudor_JMJD2_rpt2"/>
    <property type="match status" value="1"/>
</dbReference>
<evidence type="ECO:0000256" key="16">
    <source>
        <dbReference type="SAM" id="MobiDB-lite"/>
    </source>
</evidence>
<dbReference type="CDD" id="cd20391">
    <property type="entry name" value="Tudor_JMJD2_rpt1"/>
    <property type="match status" value="1"/>
</dbReference>
<feature type="domain" description="PHD-type" evidence="19">
    <location>
        <begin position="793"/>
        <end position="907"/>
    </location>
</feature>
<keyword evidence="12" id="KW-0805">Transcription regulation</keyword>
<dbReference type="InterPro" id="IPR019787">
    <property type="entry name" value="Znf_PHD-finger"/>
</dbReference>
<evidence type="ECO:0000256" key="3">
    <source>
        <dbReference type="ARBA" id="ARBA00012900"/>
    </source>
</evidence>
<feature type="compositionally biased region" description="Basic and acidic residues" evidence="16">
    <location>
        <begin position="543"/>
        <end position="576"/>
    </location>
</feature>
<dbReference type="PANTHER" id="PTHR10694">
    <property type="entry name" value="LYSINE-SPECIFIC DEMETHYLASE"/>
    <property type="match status" value="1"/>
</dbReference>
<dbReference type="PANTHER" id="PTHR10694:SF129">
    <property type="entry name" value="LYSINE-SPECIFIC DEMETHYLASE 4B-RELATED"/>
    <property type="match status" value="1"/>
</dbReference>
<dbReference type="PROSITE" id="PS51183">
    <property type="entry name" value="JMJN"/>
    <property type="match status" value="1"/>
</dbReference>
<sequence length="1128" mass="129044">MTTHGSSSIPPIMVFRPTLEEMKDFGAYIEYIESLGAHKAGLAKVREYRLMAESDKYRAPKHTDFEDLERKYWKNITYNSPIYGADISGSVTDKDQHVWNINNLNTVLDVVEERQGIKIEGVNTAYLYFGMWKTTFAWHTEDMDLYSINYLHFGEPKSWYTIPPTHGKRLERLASGFFPSSFQQCQNFLRHKMTLISPHILKQYSIPYNKITQEAGEFMITFPYGYHAGYNHGFNCAESTNFASLRWIEFGKRATHTLCRCTRDNVKISMDLFVKEFQPHRYDAWKAGKDLMSIEECLNHVPEKRKRLAAVNATEQTSPDKHQKSTTPRRHGTHSPQSPKKEKRTKLSTPGKRRGRPPKYLKIKELQEKVEREIQKTIPVQGEETKKKSKEEIKEPIVEETEHPVVIATCTAKVKTNTTTTEEAPPLLDKYSIEEPIQMRSEEEIPELDRYPLEETKEPREKKKKSKKKDLSHKNGDSHKKKKRKRSESEKILSVQDLEEIDEIAEKVRDEIEQYDSLSDEPPPLVIVASHQADRVVRLVKEKDHIKSDKKRTVETKEITSDDPSVERVSREEPEKKKKKKRKRKDDTGEHIMHRMATTDDGTSADEAVTKMESDQQRVKSKKNPMFRRHPITKPPQSPLPVSKNDATSEEDISSGSEDNIDGWAKNLNGLWVTQQPDFSSEIDFNATVALEDPHCAICQLFKPKSNQTSITVMTPPLLGQKSTVLVSEMCFASNSSDRAPINTSQLISSDGTSEILVCFTCSVAVHASCYGEFEILDREHWQCRRCARNAWEATCKLCCLRGGALKPTTDNNWVHMVCSIAIPDVSFVNVSHREPVDISRIRPARLRLKCGYCYPIVKQPHIGVCIQCSLGKCVSSFHVTCAYAAGVTMEPDDWPYPVSVICLKHSSSKRREEKRPLPEVKIGQRVIAKHTNRRYYHADVTDTTQQIFYHVDFEDNSRSDDLYPCDIVSHDCEHYGPPPEGSEVAVKWTDGVTYRATFKGYHTVTLYHAVFEDGSLVTLKRELLYTEDEPLPKRVQSKLSTATDMQHDIFYTSPIVEEKHRKVNSRYASLTLRDGSTTDESLTGDYVTMHGDEGGHMYFSHSSALPVDWSMPSGSAYEGDSTMYHQV</sequence>
<dbReference type="Gene3D" id="2.60.120.650">
    <property type="entry name" value="Cupin"/>
    <property type="match status" value="1"/>
</dbReference>
<dbReference type="Pfam" id="PF18104">
    <property type="entry name" value="Tudor_2"/>
    <property type="match status" value="2"/>
</dbReference>
<feature type="domain" description="JmjN" evidence="17">
    <location>
        <begin position="12"/>
        <end position="54"/>
    </location>
</feature>
<dbReference type="SUPFAM" id="SSF57903">
    <property type="entry name" value="FYVE/PHD zinc finger"/>
    <property type="match status" value="1"/>
</dbReference>
<comment type="subcellular location">
    <subcellularLocation>
        <location evidence="1">Nucleus</location>
    </subcellularLocation>
</comment>
<dbReference type="RefSeq" id="XP_006813368.1">
    <property type="nucleotide sequence ID" value="XM_006813305.1"/>
</dbReference>
<feature type="compositionally biased region" description="Basic and acidic residues" evidence="16">
    <location>
        <begin position="440"/>
        <end position="461"/>
    </location>
</feature>
<evidence type="ECO:0000256" key="5">
    <source>
        <dbReference type="ARBA" id="ARBA00022737"/>
    </source>
</evidence>
<keyword evidence="4" id="KW-0479">Metal-binding</keyword>
<dbReference type="InterPro" id="IPR003347">
    <property type="entry name" value="JmjC_dom"/>
</dbReference>
<evidence type="ECO:0000256" key="7">
    <source>
        <dbReference type="ARBA" id="ARBA00022833"/>
    </source>
</evidence>
<keyword evidence="5" id="KW-0677">Repeat</keyword>
<feature type="region of interest" description="Disordered" evidence="16">
    <location>
        <begin position="417"/>
        <end position="500"/>
    </location>
</feature>
<evidence type="ECO:0000259" key="19">
    <source>
        <dbReference type="PROSITE" id="PS51805"/>
    </source>
</evidence>